<name>A0A8H4QMS4_9AGAR</name>
<dbReference type="SMART" id="SM00028">
    <property type="entry name" value="TPR"/>
    <property type="match status" value="3"/>
</dbReference>
<sequence>MTLTRTLTPFLSYYSTRFPALPSPLRRLPPSVRNMADNFELSSSTAHKLATARQKKDSGDQAFKLGNTKDALRAYHEALLYLHGLDKNALKSVGMAPSPLSADGSQKKEKTEVDEILEKIYANMSACHLKNNSWQRAVETADKALAKNEDNYKAMFRKGKALGEQGFFEKAVKVLETLKTKNPTDAPLVDQEVSRLRAIDNERERQHKKKMKGFLNKAEKKGEALFNESTEPASIKSGFIEEVKD</sequence>
<evidence type="ECO:0000313" key="2">
    <source>
        <dbReference type="Proteomes" id="UP000521872"/>
    </source>
</evidence>
<dbReference type="GO" id="GO:0016020">
    <property type="term" value="C:membrane"/>
    <property type="evidence" value="ECO:0007669"/>
    <property type="project" value="TreeGrafter"/>
</dbReference>
<dbReference type="InterPro" id="IPR050754">
    <property type="entry name" value="FKBP4/5/8-like"/>
</dbReference>
<dbReference type="GO" id="GO:0005740">
    <property type="term" value="C:mitochondrial envelope"/>
    <property type="evidence" value="ECO:0007669"/>
    <property type="project" value="TreeGrafter"/>
</dbReference>
<dbReference type="PANTHER" id="PTHR46512:SF1">
    <property type="entry name" value="PEPTIDYLPROLYL ISOMERASE"/>
    <property type="match status" value="1"/>
</dbReference>
<dbReference type="AlphaFoldDB" id="A0A8H4QMS4"/>
<dbReference type="GO" id="GO:0044183">
    <property type="term" value="F:protein folding chaperone"/>
    <property type="evidence" value="ECO:0007669"/>
    <property type="project" value="TreeGrafter"/>
</dbReference>
<evidence type="ECO:0000313" key="1">
    <source>
        <dbReference type="EMBL" id="KAF4614030.1"/>
    </source>
</evidence>
<dbReference type="InterPro" id="IPR019734">
    <property type="entry name" value="TPR_rpt"/>
</dbReference>
<dbReference type="InterPro" id="IPR011990">
    <property type="entry name" value="TPR-like_helical_dom_sf"/>
</dbReference>
<dbReference type="GO" id="GO:0005829">
    <property type="term" value="C:cytosol"/>
    <property type="evidence" value="ECO:0007669"/>
    <property type="project" value="TreeGrafter"/>
</dbReference>
<dbReference type="Pfam" id="PF14559">
    <property type="entry name" value="TPR_19"/>
    <property type="match status" value="1"/>
</dbReference>
<dbReference type="GO" id="GO:0043066">
    <property type="term" value="P:negative regulation of apoptotic process"/>
    <property type="evidence" value="ECO:0007669"/>
    <property type="project" value="TreeGrafter"/>
</dbReference>
<evidence type="ECO:0008006" key="3">
    <source>
        <dbReference type="Google" id="ProtNLM"/>
    </source>
</evidence>
<organism evidence="1 2">
    <name type="scientific">Agrocybe pediades</name>
    <dbReference type="NCBI Taxonomy" id="84607"/>
    <lineage>
        <taxon>Eukaryota</taxon>
        <taxon>Fungi</taxon>
        <taxon>Dikarya</taxon>
        <taxon>Basidiomycota</taxon>
        <taxon>Agaricomycotina</taxon>
        <taxon>Agaricomycetes</taxon>
        <taxon>Agaricomycetidae</taxon>
        <taxon>Agaricales</taxon>
        <taxon>Agaricineae</taxon>
        <taxon>Strophariaceae</taxon>
        <taxon>Agrocybe</taxon>
    </lineage>
</organism>
<dbReference type="SUPFAM" id="SSF48452">
    <property type="entry name" value="TPR-like"/>
    <property type="match status" value="1"/>
</dbReference>
<keyword evidence="2" id="KW-1185">Reference proteome</keyword>
<dbReference type="PANTHER" id="PTHR46512">
    <property type="entry name" value="PEPTIDYLPROLYL ISOMERASE"/>
    <property type="match status" value="1"/>
</dbReference>
<accession>A0A8H4QMS4</accession>
<reference evidence="1 2" key="1">
    <citation type="submission" date="2019-12" db="EMBL/GenBank/DDBJ databases">
        <authorList>
            <person name="Floudas D."/>
            <person name="Bentzer J."/>
            <person name="Ahren D."/>
            <person name="Johansson T."/>
            <person name="Persson P."/>
            <person name="Tunlid A."/>
        </authorList>
    </citation>
    <scope>NUCLEOTIDE SEQUENCE [LARGE SCALE GENOMIC DNA]</scope>
    <source>
        <strain evidence="1 2">CBS 102.39</strain>
    </source>
</reference>
<proteinExistence type="predicted"/>
<gene>
    <name evidence="1" type="ORF">D9613_007656</name>
</gene>
<dbReference type="Proteomes" id="UP000521872">
    <property type="component" value="Unassembled WGS sequence"/>
</dbReference>
<dbReference type="Gene3D" id="1.25.40.10">
    <property type="entry name" value="Tetratricopeptide repeat domain"/>
    <property type="match status" value="1"/>
</dbReference>
<dbReference type="GO" id="GO:0012505">
    <property type="term" value="C:endomembrane system"/>
    <property type="evidence" value="ECO:0007669"/>
    <property type="project" value="TreeGrafter"/>
</dbReference>
<comment type="caution">
    <text evidence="1">The sequence shown here is derived from an EMBL/GenBank/DDBJ whole genome shotgun (WGS) entry which is preliminary data.</text>
</comment>
<protein>
    <recommendedName>
        <fullName evidence="3">TPR-like protein</fullName>
    </recommendedName>
</protein>
<dbReference type="EMBL" id="JAACJL010000045">
    <property type="protein sequence ID" value="KAF4614030.1"/>
    <property type="molecule type" value="Genomic_DNA"/>
</dbReference>